<dbReference type="PANTHER" id="PTHR46797">
    <property type="entry name" value="HTH-TYPE TRANSCRIPTIONAL REGULATOR"/>
    <property type="match status" value="1"/>
</dbReference>
<dbReference type="Pfam" id="PF07883">
    <property type="entry name" value="Cupin_2"/>
    <property type="match status" value="1"/>
</dbReference>
<dbReference type="InterPro" id="IPR014710">
    <property type="entry name" value="RmlC-like_jellyroll"/>
</dbReference>
<dbReference type="CDD" id="cd02209">
    <property type="entry name" value="cupin_XRE_C"/>
    <property type="match status" value="1"/>
</dbReference>
<dbReference type="PANTHER" id="PTHR46797:SF1">
    <property type="entry name" value="METHYLPHOSPHONATE SYNTHASE"/>
    <property type="match status" value="1"/>
</dbReference>
<dbReference type="GO" id="GO:0005829">
    <property type="term" value="C:cytosol"/>
    <property type="evidence" value="ECO:0007669"/>
    <property type="project" value="TreeGrafter"/>
</dbReference>
<dbReference type="InterPro" id="IPR050807">
    <property type="entry name" value="TransReg_Diox_bact_type"/>
</dbReference>
<keyword evidence="1" id="KW-0238">DNA-binding</keyword>
<evidence type="ECO:0000259" key="2">
    <source>
        <dbReference type="PROSITE" id="PS50943"/>
    </source>
</evidence>
<gene>
    <name evidence="3" type="ORF">AMST5_02497</name>
</gene>
<dbReference type="EMBL" id="OY288114">
    <property type="protein sequence ID" value="CAJ0873301.1"/>
    <property type="molecule type" value="Genomic_DNA"/>
</dbReference>
<dbReference type="GO" id="GO:0003700">
    <property type="term" value="F:DNA-binding transcription factor activity"/>
    <property type="evidence" value="ECO:0007669"/>
    <property type="project" value="TreeGrafter"/>
</dbReference>
<sequence>MTEGRREAKTAAKQAIAATVAERLRRLIAHKNHSFEQLAELSGIDPDELLRIRSGSVTPTIDHLWRIANALGIPFGSLVTSKNRRDTLIVRSNERQSVTSHDGNFVTRLLFPYDSSRSVEFYEIEIAPGHRHRVEAHAPRTKENLVVVNGSLEVTVGREAPQTLSAGDAIDFLADVPHSYRNLHSEPVVAYLVISYESGADNEIL</sequence>
<proteinExistence type="predicted"/>
<dbReference type="InterPro" id="IPR011051">
    <property type="entry name" value="RmlC_Cupin_sf"/>
</dbReference>
<dbReference type="Gene3D" id="1.10.260.40">
    <property type="entry name" value="lambda repressor-like DNA-binding domains"/>
    <property type="match status" value="1"/>
</dbReference>
<dbReference type="SUPFAM" id="SSF51182">
    <property type="entry name" value="RmlC-like cupins"/>
    <property type="match status" value="1"/>
</dbReference>
<evidence type="ECO:0000313" key="3">
    <source>
        <dbReference type="EMBL" id="CAJ0873301.1"/>
    </source>
</evidence>
<dbReference type="SMART" id="SM00530">
    <property type="entry name" value="HTH_XRE"/>
    <property type="match status" value="1"/>
</dbReference>
<protein>
    <recommendedName>
        <fullName evidence="2">HTH cro/C1-type domain-containing protein</fullName>
    </recommendedName>
</protein>
<dbReference type="InterPro" id="IPR010982">
    <property type="entry name" value="Lambda_DNA-bd_dom_sf"/>
</dbReference>
<evidence type="ECO:0000256" key="1">
    <source>
        <dbReference type="ARBA" id="ARBA00023125"/>
    </source>
</evidence>
<feature type="domain" description="HTH cro/C1-type" evidence="2">
    <location>
        <begin position="24"/>
        <end position="78"/>
    </location>
</feature>
<dbReference type="CDD" id="cd00093">
    <property type="entry name" value="HTH_XRE"/>
    <property type="match status" value="1"/>
</dbReference>
<dbReference type="AlphaFoldDB" id="A0AA48M4L6"/>
<dbReference type="SUPFAM" id="SSF47413">
    <property type="entry name" value="lambda repressor-like DNA-binding domains"/>
    <property type="match status" value="1"/>
</dbReference>
<dbReference type="InterPro" id="IPR001387">
    <property type="entry name" value="Cro/C1-type_HTH"/>
</dbReference>
<organism evidence="3">
    <name type="scientific">freshwater sediment metagenome</name>
    <dbReference type="NCBI Taxonomy" id="556182"/>
    <lineage>
        <taxon>unclassified sequences</taxon>
        <taxon>metagenomes</taxon>
        <taxon>ecological metagenomes</taxon>
    </lineage>
</organism>
<accession>A0AA48M4L6</accession>
<dbReference type="GO" id="GO:0003677">
    <property type="term" value="F:DNA binding"/>
    <property type="evidence" value="ECO:0007669"/>
    <property type="project" value="UniProtKB-KW"/>
</dbReference>
<dbReference type="Gene3D" id="2.60.120.10">
    <property type="entry name" value="Jelly Rolls"/>
    <property type="match status" value="1"/>
</dbReference>
<name>A0AA48M4L6_9ZZZZ</name>
<dbReference type="InterPro" id="IPR013096">
    <property type="entry name" value="Cupin_2"/>
</dbReference>
<dbReference type="PROSITE" id="PS50943">
    <property type="entry name" value="HTH_CROC1"/>
    <property type="match status" value="1"/>
</dbReference>
<reference evidence="3" key="1">
    <citation type="submission" date="2023-07" db="EMBL/GenBank/DDBJ databases">
        <authorList>
            <person name="Pelsma A.J. K."/>
        </authorList>
    </citation>
    <scope>NUCLEOTIDE SEQUENCE</scope>
</reference>
<dbReference type="Pfam" id="PF01381">
    <property type="entry name" value="HTH_3"/>
    <property type="match status" value="1"/>
</dbReference>